<comment type="cofactor">
    <cofactor evidence="1 10">
        <name>Mg(2+)</name>
        <dbReference type="ChEBI" id="CHEBI:18420"/>
    </cofactor>
</comment>
<organism evidence="14 15">
    <name type="scientific">Algimonas arctica</name>
    <dbReference type="NCBI Taxonomy" id="1479486"/>
    <lineage>
        <taxon>Bacteria</taxon>
        <taxon>Pseudomonadati</taxon>
        <taxon>Pseudomonadota</taxon>
        <taxon>Alphaproteobacteria</taxon>
        <taxon>Maricaulales</taxon>
        <taxon>Robiginitomaculaceae</taxon>
        <taxon>Algimonas</taxon>
    </lineage>
</organism>
<comment type="caution">
    <text evidence="10">Lacks conserved residue(s) required for the propagation of feature annotation.</text>
</comment>
<reference evidence="14" key="2">
    <citation type="submission" date="2020-09" db="EMBL/GenBank/DDBJ databases">
        <authorList>
            <person name="Sun Q."/>
            <person name="Kim S."/>
        </authorList>
    </citation>
    <scope>NUCLEOTIDE SEQUENCE</scope>
    <source>
        <strain evidence="14">KCTC 32513</strain>
    </source>
</reference>
<dbReference type="EC" id="2.5.1.75" evidence="10"/>
<evidence type="ECO:0000256" key="12">
    <source>
        <dbReference type="RuleBase" id="RU003784"/>
    </source>
</evidence>
<keyword evidence="7 10" id="KW-0067">ATP-binding</keyword>
<comment type="similarity">
    <text evidence="3 10 13">Belongs to the IPP transferase family.</text>
</comment>
<evidence type="ECO:0000256" key="9">
    <source>
        <dbReference type="ARBA" id="ARBA00049563"/>
    </source>
</evidence>
<comment type="catalytic activity">
    <reaction evidence="9 10 11">
        <text>adenosine(37) in tRNA + dimethylallyl diphosphate = N(6)-dimethylallyladenosine(37) in tRNA + diphosphate</text>
        <dbReference type="Rhea" id="RHEA:26482"/>
        <dbReference type="Rhea" id="RHEA-COMP:10162"/>
        <dbReference type="Rhea" id="RHEA-COMP:10375"/>
        <dbReference type="ChEBI" id="CHEBI:33019"/>
        <dbReference type="ChEBI" id="CHEBI:57623"/>
        <dbReference type="ChEBI" id="CHEBI:74411"/>
        <dbReference type="ChEBI" id="CHEBI:74415"/>
        <dbReference type="EC" id="2.5.1.75"/>
    </reaction>
</comment>
<comment type="subunit">
    <text evidence="10">Monomer.</text>
</comment>
<comment type="caution">
    <text evidence="14">The sequence shown here is derived from an EMBL/GenBank/DDBJ whole genome shotgun (WGS) entry which is preliminary data.</text>
</comment>
<evidence type="ECO:0000256" key="10">
    <source>
        <dbReference type="HAMAP-Rule" id="MF_00185"/>
    </source>
</evidence>
<evidence type="ECO:0000256" key="5">
    <source>
        <dbReference type="ARBA" id="ARBA00022694"/>
    </source>
</evidence>
<dbReference type="InterPro" id="IPR018022">
    <property type="entry name" value="IPT"/>
</dbReference>
<gene>
    <name evidence="10 14" type="primary">miaA</name>
    <name evidence="14" type="ORF">GCM10009069_02880</name>
</gene>
<dbReference type="PANTHER" id="PTHR11088:SF60">
    <property type="entry name" value="TRNA DIMETHYLALLYLTRANSFERASE"/>
    <property type="match status" value="1"/>
</dbReference>
<evidence type="ECO:0000256" key="2">
    <source>
        <dbReference type="ARBA" id="ARBA00003213"/>
    </source>
</evidence>
<evidence type="ECO:0000256" key="6">
    <source>
        <dbReference type="ARBA" id="ARBA00022741"/>
    </source>
</evidence>
<dbReference type="EMBL" id="BMZH01000001">
    <property type="protein sequence ID" value="GHA83032.1"/>
    <property type="molecule type" value="Genomic_DNA"/>
</dbReference>
<dbReference type="Pfam" id="PF01715">
    <property type="entry name" value="IPPT"/>
    <property type="match status" value="1"/>
</dbReference>
<keyword evidence="15" id="KW-1185">Reference proteome</keyword>
<evidence type="ECO:0000256" key="4">
    <source>
        <dbReference type="ARBA" id="ARBA00022679"/>
    </source>
</evidence>
<protein>
    <recommendedName>
        <fullName evidence="10">tRNA dimethylallyltransferase</fullName>
        <ecNumber evidence="10">2.5.1.75</ecNumber>
    </recommendedName>
    <alternativeName>
        <fullName evidence="10">Dimethylallyl diphosphate:tRNA dimethylallyltransferase</fullName>
        <shortName evidence="10">DMAPP:tRNA dimethylallyltransferase</shortName>
        <shortName evidence="10">DMATase</shortName>
    </alternativeName>
    <alternativeName>
        <fullName evidence="10">Isopentenyl-diphosphate:tRNA isopentenyltransferase</fullName>
        <shortName evidence="10">IPP transferase</shortName>
        <shortName evidence="10">IPPT</shortName>
        <shortName evidence="10">IPTase</shortName>
    </alternativeName>
</protein>
<dbReference type="InterPro" id="IPR027417">
    <property type="entry name" value="P-loop_NTPase"/>
</dbReference>
<dbReference type="GO" id="GO:0006400">
    <property type="term" value="P:tRNA modification"/>
    <property type="evidence" value="ECO:0007669"/>
    <property type="project" value="TreeGrafter"/>
</dbReference>
<proteinExistence type="inferred from homology"/>
<feature type="site" description="Interaction with substrate tRNA" evidence="10">
    <location>
        <position position="111"/>
    </location>
</feature>
<dbReference type="PANTHER" id="PTHR11088">
    <property type="entry name" value="TRNA DIMETHYLALLYLTRANSFERASE"/>
    <property type="match status" value="1"/>
</dbReference>
<keyword evidence="5 10" id="KW-0819">tRNA processing</keyword>
<feature type="site" description="Interaction with substrate tRNA" evidence="10">
    <location>
        <position position="130"/>
    </location>
</feature>
<keyword evidence="6 10" id="KW-0547">Nucleotide-binding</keyword>
<reference evidence="14" key="1">
    <citation type="journal article" date="2014" name="Int. J. Syst. Evol. Microbiol.">
        <title>Complete genome sequence of Corynebacterium casei LMG S-19264T (=DSM 44701T), isolated from a smear-ripened cheese.</title>
        <authorList>
            <consortium name="US DOE Joint Genome Institute (JGI-PGF)"/>
            <person name="Walter F."/>
            <person name="Albersmeier A."/>
            <person name="Kalinowski J."/>
            <person name="Ruckert C."/>
        </authorList>
    </citation>
    <scope>NUCLEOTIDE SEQUENCE</scope>
    <source>
        <strain evidence="14">KCTC 32513</strain>
    </source>
</reference>
<dbReference type="NCBIfam" id="TIGR00174">
    <property type="entry name" value="miaA"/>
    <property type="match status" value="1"/>
</dbReference>
<evidence type="ECO:0000256" key="7">
    <source>
        <dbReference type="ARBA" id="ARBA00022840"/>
    </source>
</evidence>
<evidence type="ECO:0000256" key="13">
    <source>
        <dbReference type="RuleBase" id="RU003785"/>
    </source>
</evidence>
<comment type="function">
    <text evidence="2 10 12">Catalyzes the transfer of a dimethylallyl group onto the adenine at position 37 in tRNAs that read codons beginning with uridine, leading to the formation of N6-(dimethylallyl)adenosine (i(6)A).</text>
</comment>
<evidence type="ECO:0000256" key="11">
    <source>
        <dbReference type="RuleBase" id="RU003783"/>
    </source>
</evidence>
<dbReference type="GO" id="GO:0005524">
    <property type="term" value="F:ATP binding"/>
    <property type="evidence" value="ECO:0007669"/>
    <property type="project" value="UniProtKB-UniRule"/>
</dbReference>
<evidence type="ECO:0000313" key="14">
    <source>
        <dbReference type="EMBL" id="GHA83032.1"/>
    </source>
</evidence>
<dbReference type="HAMAP" id="MF_00185">
    <property type="entry name" value="IPP_trans"/>
    <property type="match status" value="1"/>
</dbReference>
<keyword evidence="4 10" id="KW-0808">Transferase</keyword>
<keyword evidence="8 10" id="KW-0460">Magnesium</keyword>
<dbReference type="Gene3D" id="1.10.20.140">
    <property type="match status" value="1"/>
</dbReference>
<evidence type="ECO:0000256" key="3">
    <source>
        <dbReference type="ARBA" id="ARBA00005842"/>
    </source>
</evidence>
<sequence length="307" mass="33828">MGQAMEKILGEMPLVVCIAGPTASGKSAYAVDIAKAVGGEIINADALQVYVDLHWLSARPTEADMAGVPHHLFGYVSGDTLYSTGDWVRDVVPVILQVMGRNRIPIIVGGTGMYFRALLEGLANVPPVPRDIASAVDLIPISEMRRQAEEIDPAASSRVLGDDPQRLARIIGVHRATGRALSSWQDDTRPIIPAQFTRRSVLLPDRVSLYARINQRFDQMLEAGGLEEAQTVHALGYPARAPMLKAIGLSHLLSYLDGECDLENAIETAKRDTRRLAKRQMTWFRNRCTDWTVLKNEAEKEIYAQSL</sequence>
<feature type="binding site" evidence="10">
    <location>
        <begin position="20"/>
        <end position="27"/>
    </location>
    <ligand>
        <name>ATP</name>
        <dbReference type="ChEBI" id="CHEBI:30616"/>
    </ligand>
</feature>
<evidence type="ECO:0000256" key="1">
    <source>
        <dbReference type="ARBA" id="ARBA00001946"/>
    </source>
</evidence>
<feature type="binding site" evidence="10">
    <location>
        <begin position="22"/>
        <end position="27"/>
    </location>
    <ligand>
        <name>substrate</name>
    </ligand>
</feature>
<dbReference type="Gene3D" id="3.40.50.300">
    <property type="entry name" value="P-loop containing nucleotide triphosphate hydrolases"/>
    <property type="match status" value="1"/>
</dbReference>
<evidence type="ECO:0000256" key="8">
    <source>
        <dbReference type="ARBA" id="ARBA00022842"/>
    </source>
</evidence>
<evidence type="ECO:0000313" key="15">
    <source>
        <dbReference type="Proteomes" id="UP000634004"/>
    </source>
</evidence>
<dbReference type="SUPFAM" id="SSF52540">
    <property type="entry name" value="P-loop containing nucleoside triphosphate hydrolases"/>
    <property type="match status" value="1"/>
</dbReference>
<dbReference type="GO" id="GO:0052381">
    <property type="term" value="F:tRNA dimethylallyltransferase activity"/>
    <property type="evidence" value="ECO:0007669"/>
    <property type="project" value="UniProtKB-UniRule"/>
</dbReference>
<accession>A0A8J3CPV4</accession>
<name>A0A8J3CPV4_9PROT</name>
<dbReference type="Proteomes" id="UP000634004">
    <property type="component" value="Unassembled WGS sequence"/>
</dbReference>
<dbReference type="AlphaFoldDB" id="A0A8J3CPV4"/>
<dbReference type="InterPro" id="IPR039657">
    <property type="entry name" value="Dimethylallyltransferase"/>
</dbReference>